<comment type="function">
    <text evidence="3">Acetylates the N-terminal alanine of ribosomal protein bS18.</text>
</comment>
<comment type="subcellular location">
    <subcellularLocation>
        <location evidence="3">Cytoplasm</location>
    </subcellularLocation>
</comment>
<dbReference type="EMBL" id="DXGE01000016">
    <property type="protein sequence ID" value="HIW85606.1"/>
    <property type="molecule type" value="Genomic_DNA"/>
</dbReference>
<reference evidence="5" key="1">
    <citation type="journal article" date="2021" name="PeerJ">
        <title>Extensive microbial diversity within the chicken gut microbiome revealed by metagenomics and culture.</title>
        <authorList>
            <person name="Gilroy R."/>
            <person name="Ravi A."/>
            <person name="Getino M."/>
            <person name="Pursley I."/>
            <person name="Horton D.L."/>
            <person name="Alikhan N.F."/>
            <person name="Baker D."/>
            <person name="Gharbi K."/>
            <person name="Hall N."/>
            <person name="Watson M."/>
            <person name="Adriaenssens E.M."/>
            <person name="Foster-Nyarko E."/>
            <person name="Jarju S."/>
            <person name="Secka A."/>
            <person name="Antonio M."/>
            <person name="Oren A."/>
            <person name="Chaudhuri R.R."/>
            <person name="La Ragione R."/>
            <person name="Hildebrand F."/>
            <person name="Pallen M.J."/>
        </authorList>
    </citation>
    <scope>NUCLEOTIDE SEQUENCE</scope>
    <source>
        <strain evidence="5">421</strain>
    </source>
</reference>
<feature type="domain" description="N-acetyltransferase" evidence="4">
    <location>
        <begin position="1"/>
        <end position="141"/>
    </location>
</feature>
<dbReference type="CDD" id="cd04301">
    <property type="entry name" value="NAT_SF"/>
    <property type="match status" value="1"/>
</dbReference>
<dbReference type="PANTHER" id="PTHR42919">
    <property type="entry name" value="N-ALPHA-ACETYLTRANSFERASE"/>
    <property type="match status" value="1"/>
</dbReference>
<dbReference type="InterPro" id="IPR051556">
    <property type="entry name" value="N-term/lysine_N-AcTrnsfr"/>
</dbReference>
<dbReference type="GO" id="GO:0005840">
    <property type="term" value="C:ribosome"/>
    <property type="evidence" value="ECO:0007669"/>
    <property type="project" value="UniProtKB-KW"/>
</dbReference>
<dbReference type="PANTHER" id="PTHR42919:SF8">
    <property type="entry name" value="N-ALPHA-ACETYLTRANSFERASE 50"/>
    <property type="match status" value="1"/>
</dbReference>
<comment type="catalytic activity">
    <reaction evidence="3">
        <text>N-terminal L-alanyl-[ribosomal protein bS18] + acetyl-CoA = N-terminal N(alpha)-acetyl-L-alanyl-[ribosomal protein bS18] + CoA + H(+)</text>
        <dbReference type="Rhea" id="RHEA:43756"/>
        <dbReference type="Rhea" id="RHEA-COMP:10676"/>
        <dbReference type="Rhea" id="RHEA-COMP:10677"/>
        <dbReference type="ChEBI" id="CHEBI:15378"/>
        <dbReference type="ChEBI" id="CHEBI:57287"/>
        <dbReference type="ChEBI" id="CHEBI:57288"/>
        <dbReference type="ChEBI" id="CHEBI:64718"/>
        <dbReference type="ChEBI" id="CHEBI:83683"/>
        <dbReference type="EC" id="2.3.1.266"/>
    </reaction>
</comment>
<keyword evidence="1" id="KW-0808">Transferase</keyword>
<dbReference type="NCBIfam" id="TIGR01575">
    <property type="entry name" value="rimI"/>
    <property type="match status" value="1"/>
</dbReference>
<keyword evidence="2" id="KW-0012">Acyltransferase</keyword>
<dbReference type="EC" id="2.3.1.266" evidence="3"/>
<protein>
    <recommendedName>
        <fullName evidence="3">[Ribosomal protein bS18]-alanine N-acetyltransferase</fullName>
        <ecNumber evidence="3">2.3.1.266</ecNumber>
    </recommendedName>
</protein>
<keyword evidence="5" id="KW-0687">Ribonucleoprotein</keyword>
<dbReference type="InterPro" id="IPR000182">
    <property type="entry name" value="GNAT_dom"/>
</dbReference>
<dbReference type="InterPro" id="IPR006464">
    <property type="entry name" value="AcTrfase_RimI/Ard1"/>
</dbReference>
<keyword evidence="5" id="KW-0689">Ribosomal protein</keyword>
<evidence type="ECO:0000256" key="3">
    <source>
        <dbReference type="RuleBase" id="RU363094"/>
    </source>
</evidence>
<dbReference type="Gene3D" id="3.40.630.30">
    <property type="match status" value="1"/>
</dbReference>
<comment type="caution">
    <text evidence="5">The sequence shown here is derived from an EMBL/GenBank/DDBJ whole genome shotgun (WGS) entry which is preliminary data.</text>
</comment>
<proteinExistence type="inferred from homology"/>
<dbReference type="GO" id="GO:0008999">
    <property type="term" value="F:protein-N-terminal-alanine acetyltransferase activity"/>
    <property type="evidence" value="ECO:0007669"/>
    <property type="project" value="UniProtKB-EC"/>
</dbReference>
<dbReference type="PROSITE" id="PS51186">
    <property type="entry name" value="GNAT"/>
    <property type="match status" value="1"/>
</dbReference>
<name>A0A9D1UGD7_9FIRM</name>
<evidence type="ECO:0000313" key="5">
    <source>
        <dbReference type="EMBL" id="HIW85606.1"/>
    </source>
</evidence>
<comment type="similarity">
    <text evidence="3">Belongs to the acetyltransferase family. RimI subfamily.</text>
</comment>
<dbReference type="InterPro" id="IPR016181">
    <property type="entry name" value="Acyl_CoA_acyltransferase"/>
</dbReference>
<dbReference type="GO" id="GO:0005737">
    <property type="term" value="C:cytoplasm"/>
    <property type="evidence" value="ECO:0007669"/>
    <property type="project" value="UniProtKB-SubCell"/>
</dbReference>
<reference evidence="5" key="2">
    <citation type="submission" date="2021-04" db="EMBL/GenBank/DDBJ databases">
        <authorList>
            <person name="Gilroy R."/>
        </authorList>
    </citation>
    <scope>NUCLEOTIDE SEQUENCE</scope>
    <source>
        <strain evidence="5">421</strain>
    </source>
</reference>
<organism evidence="5 6">
    <name type="scientific">Candidatus Eubacterium faecipullorum</name>
    <dbReference type="NCBI Taxonomy" id="2838571"/>
    <lineage>
        <taxon>Bacteria</taxon>
        <taxon>Bacillati</taxon>
        <taxon>Bacillota</taxon>
        <taxon>Clostridia</taxon>
        <taxon>Eubacteriales</taxon>
        <taxon>Eubacteriaceae</taxon>
        <taxon>Eubacterium</taxon>
    </lineage>
</organism>
<dbReference type="Pfam" id="PF00583">
    <property type="entry name" value="Acetyltransf_1"/>
    <property type="match status" value="1"/>
</dbReference>
<dbReference type="SUPFAM" id="SSF55729">
    <property type="entry name" value="Acyl-CoA N-acyltransferases (Nat)"/>
    <property type="match status" value="1"/>
</dbReference>
<evidence type="ECO:0000256" key="2">
    <source>
        <dbReference type="ARBA" id="ARBA00023315"/>
    </source>
</evidence>
<evidence type="ECO:0000256" key="1">
    <source>
        <dbReference type="ARBA" id="ARBA00022679"/>
    </source>
</evidence>
<keyword evidence="3" id="KW-0963">Cytoplasm</keyword>
<accession>A0A9D1UGD7</accession>
<gene>
    <name evidence="5" type="primary">rimI</name>
    <name evidence="5" type="ORF">IAA48_03835</name>
</gene>
<evidence type="ECO:0000259" key="4">
    <source>
        <dbReference type="PROSITE" id="PS51186"/>
    </source>
</evidence>
<evidence type="ECO:0000313" key="6">
    <source>
        <dbReference type="Proteomes" id="UP000824205"/>
    </source>
</evidence>
<dbReference type="AlphaFoldDB" id="A0A9D1UGD7"/>
<sequence>MEIKKLSDEYIKDVAQIEKACFSKPWNELAIAAELKNEFSYFYVAVEDGKAVGFVGLYVLTGEADIVRVGVLPQYRNRGIARAVLKRSLEDTDGDVFLDVRESNAAAIALYRSLGFYDTGVRKNYYSEPEENAVLMKRDALKGGDAVADTRN</sequence>
<dbReference type="Proteomes" id="UP000824205">
    <property type="component" value="Unassembled WGS sequence"/>
</dbReference>